<dbReference type="GO" id="GO:0071014">
    <property type="term" value="C:post-mRNA release spliceosomal complex"/>
    <property type="evidence" value="ECO:0007669"/>
    <property type="project" value="TreeGrafter"/>
</dbReference>
<feature type="compositionally biased region" description="Basic and acidic residues" evidence="2">
    <location>
        <begin position="15"/>
        <end position="68"/>
    </location>
</feature>
<feature type="compositionally biased region" description="Basic and acidic residues" evidence="2">
    <location>
        <begin position="76"/>
        <end position="102"/>
    </location>
</feature>
<dbReference type="OrthoDB" id="2113965at2759"/>
<dbReference type="Proteomes" id="UP000053611">
    <property type="component" value="Unassembled WGS sequence"/>
</dbReference>
<dbReference type="AlphaFoldDB" id="A0A0J0XND1"/>
<comment type="similarity">
    <text evidence="1">Belongs to the CWF19 family.</text>
</comment>
<evidence type="ECO:0000259" key="3">
    <source>
        <dbReference type="Pfam" id="PF04676"/>
    </source>
</evidence>
<feature type="compositionally biased region" description="Basic and acidic residues" evidence="2">
    <location>
        <begin position="433"/>
        <end position="443"/>
    </location>
</feature>
<feature type="region of interest" description="Disordered" evidence="2">
    <location>
        <begin position="1"/>
        <end position="115"/>
    </location>
</feature>
<feature type="domain" description="Cwf19-like protein C-terminal" evidence="3">
    <location>
        <begin position="718"/>
        <end position="837"/>
    </location>
</feature>
<evidence type="ECO:0000256" key="2">
    <source>
        <dbReference type="SAM" id="MobiDB-lite"/>
    </source>
</evidence>
<protein>
    <submittedName>
        <fullName evidence="5">Uncharacterized protein</fullName>
    </submittedName>
</protein>
<dbReference type="InterPro" id="IPR036265">
    <property type="entry name" value="HIT-like_sf"/>
</dbReference>
<feature type="region of interest" description="Disordered" evidence="2">
    <location>
        <begin position="433"/>
        <end position="458"/>
    </location>
</feature>
<dbReference type="InterPro" id="IPR006767">
    <property type="entry name" value="Cwf19-like_C_dom-2"/>
</dbReference>
<evidence type="ECO:0000313" key="6">
    <source>
        <dbReference type="Proteomes" id="UP000053611"/>
    </source>
</evidence>
<name>A0A0J0XND1_9TREE</name>
<proteinExistence type="inferred from homology"/>
<reference evidence="5 6" key="1">
    <citation type="submission" date="2015-03" db="EMBL/GenBank/DDBJ databases">
        <title>Genomics and transcriptomics of the oil-accumulating basidiomycete yeast T. oleaginosus allow insights into substrate utilization and the diverse evolutionary trajectories of mating systems in fungi.</title>
        <authorList>
            <consortium name="DOE Joint Genome Institute"/>
            <person name="Kourist R."/>
            <person name="Kracht O."/>
            <person name="Bracharz F."/>
            <person name="Lipzen A."/>
            <person name="Nolan M."/>
            <person name="Ohm R."/>
            <person name="Grigoriev I."/>
            <person name="Sun S."/>
            <person name="Heitman J."/>
            <person name="Bruck T."/>
            <person name="Nowrousian M."/>
        </authorList>
    </citation>
    <scope>NUCLEOTIDE SEQUENCE [LARGE SCALE GENOMIC DNA]</scope>
    <source>
        <strain evidence="5 6">IBC0246</strain>
    </source>
</reference>
<dbReference type="PANTHER" id="PTHR12072:SF5">
    <property type="entry name" value="CWF19-LIKE PROTEIN 2"/>
    <property type="match status" value="1"/>
</dbReference>
<dbReference type="Pfam" id="PF04677">
    <property type="entry name" value="CwfJ_C_1"/>
    <property type="match status" value="1"/>
</dbReference>
<dbReference type="SUPFAM" id="SSF54197">
    <property type="entry name" value="HIT-like"/>
    <property type="match status" value="1"/>
</dbReference>
<dbReference type="InterPro" id="IPR006768">
    <property type="entry name" value="Cwf19-like_C_dom-1"/>
</dbReference>
<dbReference type="STRING" id="879819.A0A0J0XND1"/>
<dbReference type="PANTHER" id="PTHR12072">
    <property type="entry name" value="CWF19, CELL CYCLE CONTROL PROTEIN"/>
    <property type="match status" value="1"/>
</dbReference>
<feature type="region of interest" description="Disordered" evidence="2">
    <location>
        <begin position="482"/>
        <end position="505"/>
    </location>
</feature>
<organism evidence="5 6">
    <name type="scientific">Cutaneotrichosporon oleaginosum</name>
    <dbReference type="NCBI Taxonomy" id="879819"/>
    <lineage>
        <taxon>Eukaryota</taxon>
        <taxon>Fungi</taxon>
        <taxon>Dikarya</taxon>
        <taxon>Basidiomycota</taxon>
        <taxon>Agaricomycotina</taxon>
        <taxon>Tremellomycetes</taxon>
        <taxon>Trichosporonales</taxon>
        <taxon>Trichosporonaceae</taxon>
        <taxon>Cutaneotrichosporon</taxon>
    </lineage>
</organism>
<gene>
    <name evidence="5" type="ORF">CC85DRAFT_296429</name>
</gene>
<feature type="domain" description="Cwf19-like C-terminal" evidence="4">
    <location>
        <begin position="586"/>
        <end position="708"/>
    </location>
</feature>
<dbReference type="Gene3D" id="3.30.428.10">
    <property type="entry name" value="HIT-like"/>
    <property type="match status" value="1"/>
</dbReference>
<dbReference type="RefSeq" id="XP_018279074.1">
    <property type="nucleotide sequence ID" value="XM_018424976.1"/>
</dbReference>
<sequence length="845" mass="96246">MGDHGRSRSRSPRRHRDDGRGDRRERERDRDNEYKSRSDRDRDRDRERRDKRDRDHRSDRREETEKERRERKRAKREREREREARHEERRERRRAEDGVRVVDDDEAGGDWVEKDMDTVSAVGTIPTADSLPLKTSAVAHGEPSPPSLATETTRESWMLGPEDQVASSSVAREAPLASAGDFFSALGTEHMRKDPNEKKIEPPMHSKYELNTQLLEGKSVDEYKTEEKKAVQPGGPGYQWRMMKLKRLYEQATEQGKPVEEIALERYGSMDEFREAVEERRVLDEREAKRKARRGGSDTGYSSSSGVRTPDARGGTPTRRFLFNDDSRPSSRQGFRRPGEEQDSTPSGRVDALRREGGGAKPTGQFGTPAGATPIPSVFTPQALTRGPSGEDVPRSSHDGRPVMTIEQLNRLQAKVLRAKLTDDADAEALEEHYDRERARYDEASSSAGPSGGALRTDEKGNVVEIAVLPTLDGQGKLYDVGLGKEDEAPHGKRRKKEPKFETRDREGNLLRYNADDDDITLGEMVRQERFGGGAADQKNLDAEMAARIATDARFDNNLDYMDDNAERLARRKMKTDAMKRQFAINDYRRTKKALDECPFCFQEDRNPETAIVALGKRTYMCCTLTEELVPGHCLIVPIQHMLSTLQMDDDDWDEVRNFMKCLMRMWAAENKGVLFYETICSFRKQLHSYIECVPVKAELFADAPAFFRESILASESEWSQHKKLIDFSTRPGGFRRMLHPNLPYFMVQWDYKGEKGYGHVIEGVDDAGGSADDPEGMVDEGDKGGGRFPPYFAAEIIGNILNLEPRKWLRPRKIDPSLNKERARALGTKFQPYNWTVALQEGAE</sequence>
<evidence type="ECO:0000313" key="5">
    <source>
        <dbReference type="EMBL" id="KLT42583.1"/>
    </source>
</evidence>
<feature type="region of interest" description="Disordered" evidence="2">
    <location>
        <begin position="133"/>
        <end position="153"/>
    </location>
</feature>
<feature type="region of interest" description="Disordered" evidence="2">
    <location>
        <begin position="286"/>
        <end position="403"/>
    </location>
</feature>
<evidence type="ECO:0000256" key="1">
    <source>
        <dbReference type="ARBA" id="ARBA00006795"/>
    </source>
</evidence>
<keyword evidence="6" id="KW-1185">Reference proteome</keyword>
<feature type="compositionally biased region" description="Basic and acidic residues" evidence="2">
    <location>
        <begin position="392"/>
        <end position="401"/>
    </location>
</feature>
<dbReference type="GeneID" id="28985579"/>
<evidence type="ECO:0000259" key="4">
    <source>
        <dbReference type="Pfam" id="PF04677"/>
    </source>
</evidence>
<accession>A0A0J0XND1</accession>
<dbReference type="Pfam" id="PF04676">
    <property type="entry name" value="CwfJ_C_2"/>
    <property type="match status" value="1"/>
</dbReference>
<dbReference type="GO" id="GO:0000398">
    <property type="term" value="P:mRNA splicing, via spliceosome"/>
    <property type="evidence" value="ECO:0007669"/>
    <property type="project" value="TreeGrafter"/>
</dbReference>
<dbReference type="EMBL" id="KQ087203">
    <property type="protein sequence ID" value="KLT42583.1"/>
    <property type="molecule type" value="Genomic_DNA"/>
</dbReference>
<dbReference type="InterPro" id="IPR040194">
    <property type="entry name" value="Cwf19-like"/>
</dbReference>